<evidence type="ECO:0000256" key="8">
    <source>
        <dbReference type="SAM" id="Phobius"/>
    </source>
</evidence>
<evidence type="ECO:0000256" key="6">
    <source>
        <dbReference type="ARBA" id="ARBA00023136"/>
    </source>
</evidence>
<feature type="transmembrane region" description="Helical" evidence="8">
    <location>
        <begin position="85"/>
        <end position="103"/>
    </location>
</feature>
<keyword evidence="3 9" id="KW-0808">Transferase</keyword>
<dbReference type="EMBL" id="JAAXPR010000019">
    <property type="protein sequence ID" value="NKZ20993.1"/>
    <property type="molecule type" value="Genomic_DNA"/>
</dbReference>
<dbReference type="GO" id="GO:0016780">
    <property type="term" value="F:phosphotransferase activity, for other substituted phosphate groups"/>
    <property type="evidence" value="ECO:0007669"/>
    <property type="project" value="InterPro"/>
</dbReference>
<accession>A0A7X6N042</accession>
<dbReference type="GO" id="GO:0044038">
    <property type="term" value="P:cell wall macromolecule biosynthetic process"/>
    <property type="evidence" value="ECO:0007669"/>
    <property type="project" value="TreeGrafter"/>
</dbReference>
<evidence type="ECO:0000256" key="1">
    <source>
        <dbReference type="ARBA" id="ARBA00004651"/>
    </source>
</evidence>
<gene>
    <name evidence="9" type="ORF">HF992_09160</name>
</gene>
<keyword evidence="2" id="KW-1003">Cell membrane</keyword>
<comment type="cofactor">
    <cofactor evidence="7">
        <name>Mg(2+)</name>
        <dbReference type="ChEBI" id="CHEBI:18420"/>
    </cofactor>
</comment>
<keyword evidence="4 8" id="KW-0812">Transmembrane</keyword>
<feature type="transmembrane region" description="Helical" evidence="8">
    <location>
        <begin position="115"/>
        <end position="133"/>
    </location>
</feature>
<sequence>MIPFALQYILVFIGTFLIAVTMTPLVRFLAFRIGAVDHPNARRINKVTMPSAGGMAIIIAFTIACLVFLPLIIKTTDIHGRDYIAYVWPVVASSLIIGVTGLIDDIVELSAKKKLIGQLLAACLVYFFTEFHFDKFKLPFGGPFIEFDPIVTFFLTIIWIIGIMNAVNLMDGLDGLVAGVSIISLTTMGVVSYFFLFDSNLFLTMLIFLLVAAILGFLPYNYHPAIIYMGDTGALFIGFLIAVFSLQGLKNSTAVAVGTPMLILGVPITDTLMAIIRRSLSKQRIYEPDKMHLHHRLLSLGLSHRGTVLVIYAIAFIFSSISLLFNISSRLGGILLVIGLVFGVWLLAELIGILGEKRTPILNLLRFIGNSGYRDQVLAKRRNRDRVRQKKDKRKA</sequence>
<dbReference type="CDD" id="cd06853">
    <property type="entry name" value="GT_WecA_like"/>
    <property type="match status" value="1"/>
</dbReference>
<dbReference type="Proteomes" id="UP000522720">
    <property type="component" value="Unassembled WGS sequence"/>
</dbReference>
<reference evidence="9 10" key="1">
    <citation type="submission" date="2020-04" db="EMBL/GenBank/DDBJ databases">
        <title>MicrobeNet Type strains.</title>
        <authorList>
            <person name="Nicholson A.C."/>
        </authorList>
    </citation>
    <scope>NUCLEOTIDE SEQUENCE [LARGE SCALE GENOMIC DNA]</scope>
    <source>
        <strain evidence="9 10">CCUG 69612</strain>
    </source>
</reference>
<feature type="transmembrane region" description="Helical" evidence="8">
    <location>
        <begin position="145"/>
        <end position="164"/>
    </location>
</feature>
<dbReference type="PANTHER" id="PTHR22926:SF3">
    <property type="entry name" value="UNDECAPRENYL-PHOSPHATE ALPHA-N-ACETYLGLUCOSAMINYL 1-PHOSPHATE TRANSFERASE"/>
    <property type="match status" value="1"/>
</dbReference>
<keyword evidence="5 8" id="KW-1133">Transmembrane helix</keyword>
<evidence type="ECO:0000313" key="10">
    <source>
        <dbReference type="Proteomes" id="UP000522720"/>
    </source>
</evidence>
<feature type="transmembrane region" description="Helical" evidence="8">
    <location>
        <begin position="331"/>
        <end position="354"/>
    </location>
</feature>
<evidence type="ECO:0000256" key="3">
    <source>
        <dbReference type="ARBA" id="ARBA00022679"/>
    </source>
</evidence>
<dbReference type="Pfam" id="PF00953">
    <property type="entry name" value="Glycos_transf_4"/>
    <property type="match status" value="1"/>
</dbReference>
<keyword evidence="7" id="KW-0460">Magnesium</keyword>
<dbReference type="GO" id="GO:0071555">
    <property type="term" value="P:cell wall organization"/>
    <property type="evidence" value="ECO:0007669"/>
    <property type="project" value="TreeGrafter"/>
</dbReference>
<feature type="transmembrane region" description="Helical" evidence="8">
    <location>
        <begin position="297"/>
        <end position="325"/>
    </location>
</feature>
<dbReference type="GO" id="GO:0009103">
    <property type="term" value="P:lipopolysaccharide biosynthetic process"/>
    <property type="evidence" value="ECO:0007669"/>
    <property type="project" value="TreeGrafter"/>
</dbReference>
<feature type="transmembrane region" description="Helical" evidence="8">
    <location>
        <begin position="6"/>
        <end position="30"/>
    </location>
</feature>
<feature type="transmembrane region" description="Helical" evidence="8">
    <location>
        <begin position="176"/>
        <end position="195"/>
    </location>
</feature>
<evidence type="ECO:0000313" key="9">
    <source>
        <dbReference type="EMBL" id="NKZ20993.1"/>
    </source>
</evidence>
<proteinExistence type="predicted"/>
<comment type="subcellular location">
    <subcellularLocation>
        <location evidence="1">Cell membrane</location>
        <topology evidence="1">Multi-pass membrane protein</topology>
    </subcellularLocation>
</comment>
<evidence type="ECO:0000256" key="7">
    <source>
        <dbReference type="PIRSR" id="PIRSR600715-1"/>
    </source>
</evidence>
<feature type="binding site" evidence="7">
    <location>
        <position position="168"/>
    </location>
    <ligand>
        <name>Mg(2+)</name>
        <dbReference type="ChEBI" id="CHEBI:18420"/>
    </ligand>
</feature>
<dbReference type="PANTHER" id="PTHR22926">
    <property type="entry name" value="PHOSPHO-N-ACETYLMURAMOYL-PENTAPEPTIDE-TRANSFERASE"/>
    <property type="match status" value="1"/>
</dbReference>
<dbReference type="GO" id="GO:0046872">
    <property type="term" value="F:metal ion binding"/>
    <property type="evidence" value="ECO:0007669"/>
    <property type="project" value="UniProtKB-KW"/>
</dbReference>
<protein>
    <submittedName>
        <fullName evidence="9">Undecaprenyl/decaprenyl-phosphate alpha-N-acetylglucosaminyl 1-phosphate transferase</fullName>
    </submittedName>
</protein>
<keyword evidence="6 8" id="KW-0472">Membrane</keyword>
<feature type="transmembrane region" description="Helical" evidence="8">
    <location>
        <begin position="51"/>
        <end position="73"/>
    </location>
</feature>
<evidence type="ECO:0000256" key="4">
    <source>
        <dbReference type="ARBA" id="ARBA00022692"/>
    </source>
</evidence>
<feature type="binding site" evidence="7">
    <location>
        <position position="231"/>
    </location>
    <ligand>
        <name>Mg(2+)</name>
        <dbReference type="ChEBI" id="CHEBI:18420"/>
    </ligand>
</feature>
<dbReference type="AlphaFoldDB" id="A0A7X6N042"/>
<comment type="caution">
    <text evidence="9">The sequence shown here is derived from an EMBL/GenBank/DDBJ whole genome shotgun (WGS) entry which is preliminary data.</text>
</comment>
<dbReference type="InterPro" id="IPR000715">
    <property type="entry name" value="Glycosyl_transferase_4"/>
</dbReference>
<keyword evidence="7" id="KW-0479">Metal-binding</keyword>
<evidence type="ECO:0000256" key="2">
    <source>
        <dbReference type="ARBA" id="ARBA00022475"/>
    </source>
</evidence>
<dbReference type="RefSeq" id="WP_168549734.1">
    <property type="nucleotide sequence ID" value="NZ_JAAXPR010000019.1"/>
</dbReference>
<name>A0A7X6N042_9STRE</name>
<organism evidence="9 10">
    <name type="scientific">Streptococcus ovuberis</name>
    <dbReference type="NCBI Taxonomy" id="1936207"/>
    <lineage>
        <taxon>Bacteria</taxon>
        <taxon>Bacillati</taxon>
        <taxon>Bacillota</taxon>
        <taxon>Bacilli</taxon>
        <taxon>Lactobacillales</taxon>
        <taxon>Streptococcaceae</taxon>
        <taxon>Streptococcus</taxon>
    </lineage>
</organism>
<feature type="transmembrane region" description="Helical" evidence="8">
    <location>
        <begin position="252"/>
        <end position="276"/>
    </location>
</feature>
<keyword evidence="10" id="KW-1185">Reference proteome</keyword>
<dbReference type="GO" id="GO:0005886">
    <property type="term" value="C:plasma membrane"/>
    <property type="evidence" value="ECO:0007669"/>
    <property type="project" value="UniProtKB-SubCell"/>
</dbReference>
<evidence type="ECO:0000256" key="5">
    <source>
        <dbReference type="ARBA" id="ARBA00022989"/>
    </source>
</evidence>
<feature type="transmembrane region" description="Helical" evidence="8">
    <location>
        <begin position="201"/>
        <end position="218"/>
    </location>
</feature>
<feature type="transmembrane region" description="Helical" evidence="8">
    <location>
        <begin position="225"/>
        <end position="246"/>
    </location>
</feature>